<accession>A0ACC1YG73</accession>
<evidence type="ECO:0000313" key="1">
    <source>
        <dbReference type="EMBL" id="KAJ4722830.1"/>
    </source>
</evidence>
<evidence type="ECO:0000313" key="2">
    <source>
        <dbReference type="Proteomes" id="UP001164539"/>
    </source>
</evidence>
<gene>
    <name evidence="1" type="ORF">OWV82_006268</name>
</gene>
<sequence length="80" mass="9137">MKGLLLSFIFLFQNQWLPKQTDSDQIIEIEGVIYRTMSTITTSTEIEPQAQSQAVSELGESGSYSQILYADYYNSFMALR</sequence>
<organism evidence="1 2">
    <name type="scientific">Melia azedarach</name>
    <name type="common">Chinaberry tree</name>
    <dbReference type="NCBI Taxonomy" id="155640"/>
    <lineage>
        <taxon>Eukaryota</taxon>
        <taxon>Viridiplantae</taxon>
        <taxon>Streptophyta</taxon>
        <taxon>Embryophyta</taxon>
        <taxon>Tracheophyta</taxon>
        <taxon>Spermatophyta</taxon>
        <taxon>Magnoliopsida</taxon>
        <taxon>eudicotyledons</taxon>
        <taxon>Gunneridae</taxon>
        <taxon>Pentapetalae</taxon>
        <taxon>rosids</taxon>
        <taxon>malvids</taxon>
        <taxon>Sapindales</taxon>
        <taxon>Meliaceae</taxon>
        <taxon>Melia</taxon>
    </lineage>
</organism>
<dbReference type="Proteomes" id="UP001164539">
    <property type="component" value="Chromosome 3"/>
</dbReference>
<protein>
    <submittedName>
        <fullName evidence="1">Uncharacterized protein</fullName>
    </submittedName>
</protein>
<reference evidence="1 2" key="1">
    <citation type="journal article" date="2023" name="Science">
        <title>Complex scaffold remodeling in plant triterpene biosynthesis.</title>
        <authorList>
            <person name="De La Pena R."/>
            <person name="Hodgson H."/>
            <person name="Liu J.C."/>
            <person name="Stephenson M.J."/>
            <person name="Martin A.C."/>
            <person name="Owen C."/>
            <person name="Harkess A."/>
            <person name="Leebens-Mack J."/>
            <person name="Jimenez L.E."/>
            <person name="Osbourn A."/>
            <person name="Sattely E.S."/>
        </authorList>
    </citation>
    <scope>NUCLEOTIDE SEQUENCE [LARGE SCALE GENOMIC DNA]</scope>
    <source>
        <strain evidence="2">cv. JPN11</strain>
        <tissue evidence="1">Leaf</tissue>
    </source>
</reference>
<proteinExistence type="predicted"/>
<comment type="caution">
    <text evidence="1">The sequence shown here is derived from an EMBL/GenBank/DDBJ whole genome shotgun (WGS) entry which is preliminary data.</text>
</comment>
<dbReference type="EMBL" id="CM051396">
    <property type="protein sequence ID" value="KAJ4722830.1"/>
    <property type="molecule type" value="Genomic_DNA"/>
</dbReference>
<name>A0ACC1YG73_MELAZ</name>
<keyword evidence="2" id="KW-1185">Reference proteome</keyword>